<proteinExistence type="predicted"/>
<protein>
    <submittedName>
        <fullName evidence="2">Uncharacterized protein</fullName>
    </submittedName>
</protein>
<dbReference type="EMBL" id="HBUF01622693">
    <property type="protein sequence ID" value="CAG6781377.1"/>
    <property type="molecule type" value="Transcribed_RNA"/>
</dbReference>
<name>A0A8D9F906_9HEMI</name>
<accession>A0A8D9F906</accession>
<feature type="compositionally biased region" description="Polar residues" evidence="1">
    <location>
        <begin position="56"/>
        <end position="68"/>
    </location>
</feature>
<sequence>MSSVQLNHWAGEETSALFETLHNVANVGNTQGGSLHESSTDDARANRQTVRGYPSSRATGPMISSTSPTTQYLVNIPSTHRGQGLHLRHRGVVGTQWGTQVIHPCL</sequence>
<dbReference type="EMBL" id="HBUF01622692">
    <property type="protein sequence ID" value="CAG6781372.1"/>
    <property type="molecule type" value="Transcribed_RNA"/>
</dbReference>
<dbReference type="EMBL" id="HBUF01622690">
    <property type="protein sequence ID" value="CAG6781362.1"/>
    <property type="molecule type" value="Transcribed_RNA"/>
</dbReference>
<reference evidence="2" key="1">
    <citation type="submission" date="2021-05" db="EMBL/GenBank/DDBJ databases">
        <authorList>
            <person name="Alioto T."/>
            <person name="Alioto T."/>
            <person name="Gomez Garrido J."/>
        </authorList>
    </citation>
    <scope>NUCLEOTIDE SEQUENCE</scope>
</reference>
<evidence type="ECO:0000256" key="1">
    <source>
        <dbReference type="SAM" id="MobiDB-lite"/>
    </source>
</evidence>
<dbReference type="AlphaFoldDB" id="A0A8D9F906"/>
<evidence type="ECO:0000313" key="2">
    <source>
        <dbReference type="EMBL" id="CAG6781377.1"/>
    </source>
</evidence>
<feature type="compositionally biased region" description="Polar residues" evidence="1">
    <location>
        <begin position="28"/>
        <end position="37"/>
    </location>
</feature>
<organism evidence="2">
    <name type="scientific">Cacopsylla melanoneura</name>
    <dbReference type="NCBI Taxonomy" id="428564"/>
    <lineage>
        <taxon>Eukaryota</taxon>
        <taxon>Metazoa</taxon>
        <taxon>Ecdysozoa</taxon>
        <taxon>Arthropoda</taxon>
        <taxon>Hexapoda</taxon>
        <taxon>Insecta</taxon>
        <taxon>Pterygota</taxon>
        <taxon>Neoptera</taxon>
        <taxon>Paraneoptera</taxon>
        <taxon>Hemiptera</taxon>
        <taxon>Sternorrhyncha</taxon>
        <taxon>Psylloidea</taxon>
        <taxon>Psyllidae</taxon>
        <taxon>Psyllinae</taxon>
        <taxon>Cacopsylla</taxon>
    </lineage>
</organism>
<feature type="region of interest" description="Disordered" evidence="1">
    <location>
        <begin position="28"/>
        <end position="68"/>
    </location>
</feature>
<dbReference type="EMBL" id="HBUF01622691">
    <property type="protein sequence ID" value="CAG6781367.1"/>
    <property type="molecule type" value="Transcribed_RNA"/>
</dbReference>